<dbReference type="InterPro" id="IPR003509">
    <property type="entry name" value="UPF0102_YraN-like"/>
</dbReference>
<evidence type="ECO:0000256" key="1">
    <source>
        <dbReference type="ARBA" id="ARBA00006738"/>
    </source>
</evidence>
<reference evidence="3 4" key="1">
    <citation type="journal article" date="2017" name="ISME J.">
        <title>Energy and carbon metabolisms in a deep terrestrial subsurface fluid microbial community.</title>
        <authorList>
            <person name="Momper L."/>
            <person name="Jungbluth S.P."/>
            <person name="Lee M.D."/>
            <person name="Amend J.P."/>
        </authorList>
    </citation>
    <scope>NUCLEOTIDE SEQUENCE [LARGE SCALE GENOMIC DNA]</scope>
    <source>
        <strain evidence="3">SURF_17</strain>
    </source>
</reference>
<evidence type="ECO:0000256" key="2">
    <source>
        <dbReference type="HAMAP-Rule" id="MF_00048"/>
    </source>
</evidence>
<evidence type="ECO:0000313" key="4">
    <source>
        <dbReference type="Proteomes" id="UP000285961"/>
    </source>
</evidence>
<gene>
    <name evidence="3" type="ORF">C4532_01985</name>
</gene>
<dbReference type="EMBL" id="QZKI01000013">
    <property type="protein sequence ID" value="RJP74650.1"/>
    <property type="molecule type" value="Genomic_DNA"/>
</dbReference>
<dbReference type="CDD" id="cd20736">
    <property type="entry name" value="PoNe_Nuclease"/>
    <property type="match status" value="1"/>
</dbReference>
<evidence type="ECO:0000313" key="3">
    <source>
        <dbReference type="EMBL" id="RJP74650.1"/>
    </source>
</evidence>
<dbReference type="Proteomes" id="UP000285961">
    <property type="component" value="Unassembled WGS sequence"/>
</dbReference>
<dbReference type="NCBIfam" id="NF009154">
    <property type="entry name" value="PRK12497.3-3"/>
    <property type="match status" value="1"/>
</dbReference>
<dbReference type="HAMAP" id="MF_00048">
    <property type="entry name" value="UPF0102"/>
    <property type="match status" value="1"/>
</dbReference>
<dbReference type="InterPro" id="IPR011335">
    <property type="entry name" value="Restrct_endonuc-II-like"/>
</dbReference>
<name>A0A419F8E0_9BACT</name>
<dbReference type="InterPro" id="IPR011856">
    <property type="entry name" value="tRNA_endonuc-like_dom_sf"/>
</dbReference>
<accession>A0A419F8E0</accession>
<comment type="caution">
    <text evidence="3">The sequence shown here is derived from an EMBL/GenBank/DDBJ whole genome shotgun (WGS) entry which is preliminary data.</text>
</comment>
<organism evidence="3 4">
    <name type="scientific">Candidatus Abyssobacteria bacterium SURF_17</name>
    <dbReference type="NCBI Taxonomy" id="2093361"/>
    <lineage>
        <taxon>Bacteria</taxon>
        <taxon>Pseudomonadati</taxon>
        <taxon>Candidatus Hydrogenedentota</taxon>
        <taxon>Candidatus Abyssobacteria</taxon>
    </lineage>
</organism>
<comment type="similarity">
    <text evidence="1 2">Belongs to the UPF0102 family.</text>
</comment>
<dbReference type="NCBIfam" id="TIGR00252">
    <property type="entry name" value="YraN family protein"/>
    <property type="match status" value="1"/>
</dbReference>
<dbReference type="PANTHER" id="PTHR34039:SF1">
    <property type="entry name" value="UPF0102 PROTEIN YRAN"/>
    <property type="match status" value="1"/>
</dbReference>
<protein>
    <recommendedName>
        <fullName evidence="2">UPF0102 protein C4532_01985</fullName>
    </recommendedName>
</protein>
<sequence>MERGAAGEERAVRALKKSRYKIVERNFRTPAGEIDIVARDGNCLVFVEVRTRTSLEFGLPQESVIARKRKRLCTAARWYLQKKKKFDDVACRFDVVAIVMNDEEKSSHIEIIKDAFRPDRSW</sequence>
<proteinExistence type="inferred from homology"/>
<dbReference type="PANTHER" id="PTHR34039">
    <property type="entry name" value="UPF0102 PROTEIN YRAN"/>
    <property type="match status" value="1"/>
</dbReference>
<dbReference type="AlphaFoldDB" id="A0A419F8E0"/>
<dbReference type="GO" id="GO:0003676">
    <property type="term" value="F:nucleic acid binding"/>
    <property type="evidence" value="ECO:0007669"/>
    <property type="project" value="InterPro"/>
</dbReference>
<dbReference type="NCBIfam" id="NF009150">
    <property type="entry name" value="PRK12497.1-3"/>
    <property type="match status" value="1"/>
</dbReference>
<dbReference type="Pfam" id="PF02021">
    <property type="entry name" value="UPF0102"/>
    <property type="match status" value="1"/>
</dbReference>
<dbReference type="SUPFAM" id="SSF52980">
    <property type="entry name" value="Restriction endonuclease-like"/>
    <property type="match status" value="1"/>
</dbReference>
<dbReference type="Gene3D" id="3.40.1350.10">
    <property type="match status" value="1"/>
</dbReference>